<dbReference type="AlphaFoldDB" id="A0AAV4HAI7"/>
<accession>A0AAV4HAI7</accession>
<dbReference type="SUPFAM" id="SSF52799">
    <property type="entry name" value="(Phosphotyrosine protein) phosphatases II"/>
    <property type="match status" value="1"/>
</dbReference>
<keyword evidence="4" id="KW-1185">Reference proteome</keyword>
<dbReference type="EMBL" id="BMAT01005477">
    <property type="protein sequence ID" value="GFR93795.1"/>
    <property type="molecule type" value="Genomic_DNA"/>
</dbReference>
<reference evidence="3 4" key="1">
    <citation type="journal article" date="2021" name="Elife">
        <title>Chloroplast acquisition without the gene transfer in kleptoplastic sea slugs, Plakobranchus ocellatus.</title>
        <authorList>
            <person name="Maeda T."/>
            <person name="Takahashi S."/>
            <person name="Yoshida T."/>
            <person name="Shimamura S."/>
            <person name="Takaki Y."/>
            <person name="Nagai Y."/>
            <person name="Toyoda A."/>
            <person name="Suzuki Y."/>
            <person name="Arimoto A."/>
            <person name="Ishii H."/>
            <person name="Satoh N."/>
            <person name="Nishiyama T."/>
            <person name="Hasebe M."/>
            <person name="Maruyama T."/>
            <person name="Minagawa J."/>
            <person name="Obokata J."/>
            <person name="Shigenobu S."/>
        </authorList>
    </citation>
    <scope>NUCLEOTIDE SEQUENCE [LARGE SCALE GENOMIC DNA]</scope>
</reference>
<evidence type="ECO:0000313" key="4">
    <source>
        <dbReference type="Proteomes" id="UP000762676"/>
    </source>
</evidence>
<dbReference type="Proteomes" id="UP000762676">
    <property type="component" value="Unassembled WGS sequence"/>
</dbReference>
<dbReference type="Gene3D" id="3.90.190.10">
    <property type="entry name" value="Protein tyrosine phosphatase superfamily"/>
    <property type="match status" value="1"/>
</dbReference>
<organism evidence="3 4">
    <name type="scientific">Elysia marginata</name>
    <dbReference type="NCBI Taxonomy" id="1093978"/>
    <lineage>
        <taxon>Eukaryota</taxon>
        <taxon>Metazoa</taxon>
        <taxon>Spiralia</taxon>
        <taxon>Lophotrochozoa</taxon>
        <taxon>Mollusca</taxon>
        <taxon>Gastropoda</taxon>
        <taxon>Heterobranchia</taxon>
        <taxon>Euthyneura</taxon>
        <taxon>Panpulmonata</taxon>
        <taxon>Sacoglossa</taxon>
        <taxon>Placobranchoidea</taxon>
        <taxon>Plakobranchidae</taxon>
        <taxon>Elysia</taxon>
    </lineage>
</organism>
<evidence type="ECO:0000256" key="1">
    <source>
        <dbReference type="SAM" id="MobiDB-lite"/>
    </source>
</evidence>
<sequence length="217" mass="23644">MTRIICVKDWPATCVELHTVFDLIILAHSYINSLECGPIVVMDRYGGIEAGKFCALWTLRDQMLSEKSCDFYEVCKLYHYKRPGIIGTQDDYMFLHRVMAALCARLREELGSNGSSPRHHHHYHFPSLHNNASRQNGTLPRHTPNNNSSGSSNTNSTALTPNNNVGSGSHTLPRAGSNSARRSTTGGSGSGEGSNSLVTTPTSPSAPDAEGNKETNI</sequence>
<feature type="compositionally biased region" description="Polar residues" evidence="1">
    <location>
        <begin position="158"/>
        <end position="170"/>
    </location>
</feature>
<feature type="region of interest" description="Disordered" evidence="1">
    <location>
        <begin position="111"/>
        <end position="217"/>
    </location>
</feature>
<dbReference type="InterPro" id="IPR003595">
    <property type="entry name" value="Tyr_Pase_cat"/>
</dbReference>
<evidence type="ECO:0000313" key="3">
    <source>
        <dbReference type="EMBL" id="GFR93795.1"/>
    </source>
</evidence>
<name>A0AAV4HAI7_9GAST</name>
<feature type="domain" description="Tyrosine-protein phosphatase" evidence="2">
    <location>
        <begin position="1"/>
        <end position="102"/>
    </location>
</feature>
<dbReference type="GO" id="GO:0004725">
    <property type="term" value="F:protein tyrosine phosphatase activity"/>
    <property type="evidence" value="ECO:0007669"/>
    <property type="project" value="InterPro"/>
</dbReference>
<dbReference type="PROSITE" id="PS50055">
    <property type="entry name" value="TYR_PHOSPHATASE_PTP"/>
    <property type="match status" value="1"/>
</dbReference>
<dbReference type="Pfam" id="PF00102">
    <property type="entry name" value="Y_phosphatase"/>
    <property type="match status" value="1"/>
</dbReference>
<proteinExistence type="predicted"/>
<keyword evidence="3" id="KW-0675">Receptor</keyword>
<dbReference type="InterPro" id="IPR029021">
    <property type="entry name" value="Prot-tyrosine_phosphatase-like"/>
</dbReference>
<gene>
    <name evidence="3" type="ORF">ElyMa_002651900</name>
</gene>
<dbReference type="InterPro" id="IPR000242">
    <property type="entry name" value="PTP_cat"/>
</dbReference>
<feature type="compositionally biased region" description="Low complexity" evidence="1">
    <location>
        <begin position="176"/>
        <end position="185"/>
    </location>
</feature>
<evidence type="ECO:0000259" key="2">
    <source>
        <dbReference type="PROSITE" id="PS50055"/>
    </source>
</evidence>
<dbReference type="SMART" id="SM00404">
    <property type="entry name" value="PTPc_motif"/>
    <property type="match status" value="1"/>
</dbReference>
<protein>
    <submittedName>
        <fullName evidence="3">Receptor-type tyrosine-protein phosphatase delta-like</fullName>
    </submittedName>
</protein>
<comment type="caution">
    <text evidence="3">The sequence shown here is derived from an EMBL/GenBank/DDBJ whole genome shotgun (WGS) entry which is preliminary data.</text>
</comment>
<feature type="compositionally biased region" description="Low complexity" evidence="1">
    <location>
        <begin position="145"/>
        <end position="157"/>
    </location>
</feature>
<feature type="compositionally biased region" description="Polar residues" evidence="1">
    <location>
        <begin position="128"/>
        <end position="138"/>
    </location>
</feature>